<dbReference type="InterPro" id="IPR046768">
    <property type="entry name" value="ExoX-like_C"/>
</dbReference>
<dbReference type="Gene3D" id="3.40.50.10810">
    <property type="entry name" value="Tandem AAA-ATPase domain"/>
    <property type="match status" value="1"/>
</dbReference>
<evidence type="ECO:0000256" key="3">
    <source>
        <dbReference type="ARBA" id="ARBA00022806"/>
    </source>
</evidence>
<dbReference type="GO" id="GO:0031297">
    <property type="term" value="P:replication fork processing"/>
    <property type="evidence" value="ECO:0007669"/>
    <property type="project" value="TreeGrafter"/>
</dbReference>
<evidence type="ECO:0000259" key="7">
    <source>
        <dbReference type="PROSITE" id="PS51194"/>
    </source>
</evidence>
<dbReference type="SMART" id="SM00490">
    <property type="entry name" value="HELICc"/>
    <property type="match status" value="1"/>
</dbReference>
<evidence type="ECO:0000313" key="9">
    <source>
        <dbReference type="Proteomes" id="UP000244803"/>
    </source>
</evidence>
<keyword evidence="2" id="KW-0378">Hydrolase</keyword>
<dbReference type="InterPro" id="IPR000330">
    <property type="entry name" value="SNF2_N"/>
</dbReference>
<dbReference type="Proteomes" id="UP000244803">
    <property type="component" value="Chromosome 4"/>
</dbReference>
<dbReference type="InterPro" id="IPR049730">
    <property type="entry name" value="SNF2/RAD54-like_C"/>
</dbReference>
<dbReference type="AlphaFoldDB" id="A0A976M7M1"/>
<dbReference type="CDD" id="cd18010">
    <property type="entry name" value="DEXHc_HARP_SMARCAL1"/>
    <property type="match status" value="1"/>
</dbReference>
<dbReference type="InterPro" id="IPR038718">
    <property type="entry name" value="SNF2-like_sf"/>
</dbReference>
<keyword evidence="1" id="KW-0547">Nucleotide-binding</keyword>
<dbReference type="GO" id="GO:0006281">
    <property type="term" value="P:DNA repair"/>
    <property type="evidence" value="ECO:0007669"/>
    <property type="project" value="TreeGrafter"/>
</dbReference>
<evidence type="ECO:0000256" key="1">
    <source>
        <dbReference type="ARBA" id="ARBA00022741"/>
    </source>
</evidence>
<sequence>MSMESPDPKTEIKFGKYKGQTFDYVYENDPKYVEWVKTLTELKGNMLEFVNFIKEREMCNNSIPSVKYSQHTPTRIPKKTNDSIYGGSDLYTPRPLTLESNLYSRWETQSSLKSEFPSKRKRAYDFPTPNDVSFSKDSDYKVEKEFLSPSLQHMLDVLVNDSEEPEKGKFIELEGILALVLFSENEFFLSYTKMKNNTGWWSTYVPPEVLSSLSKMGLAHQTRMIGKEKCVSYKASEYNNVLKALKGLVKDKGDIEPIPNFVLRSFPEFSAFAKEVEAEEKTKMILQRMQDEYTKENMNKMELLIGEVLWEKLFSFQKEGVNFGLKKNGRVLIGDEMGLGKSLQALAISAFYQKDWPLLIICPSSLRYQWMEQCLTWLPHLVSQEEILLIKTSKQFSKDNMKVNVVRKRRKNPRQEHYESVASEEKYTREYERVTGGEEIQGKPVKIVIISYDLLARAEETEHFEAIICDESHYLKNSSSKRTKKVCPILRSAKRVILLSGTPELNLPTELYEQVSSILPGFSRSSVFNERYCKKKYNYFIKKMEYADSKHTQELHQFLTSTVMIRRLKNDVLTQLPPKIRSKIPIEIHERAIRTTKMLLESNPRSDPVSDDGVVGTMHVAKEKLDERMKVQSDLNTFVKMKQVIKRQESVELFEEDESLWEEMTKYIRREDQEEGDGSQKYMITKLFMLTGHAKTSGVCRYVEEILENNEKFIIFAHHVFMLDAIEETLRKKKVGYIRIDGSTKMEERSRMVQLFQNSGSQTDRGQEEETHTPVRTKSSAATSTSNQHGSYRQRQEDKQSSYRQSKTVRVALLSLTTCGVGLNLTSSSTVIFAELYWVPGVLQQAEDRVHRIGTKFSTININYLIAQNSIDELMWKVINKKYKALTSTLDGTTGNLTITNSNKKK</sequence>
<dbReference type="InterPro" id="IPR027417">
    <property type="entry name" value="P-loop_NTPase"/>
</dbReference>
<dbReference type="CDD" id="cd18793">
    <property type="entry name" value="SF2_C_SNF"/>
    <property type="match status" value="1"/>
</dbReference>
<dbReference type="InterPro" id="IPR014001">
    <property type="entry name" value="Helicase_ATP-bd"/>
</dbReference>
<dbReference type="SUPFAM" id="SSF52540">
    <property type="entry name" value="P-loop containing nucleoside triphosphate hydrolases"/>
    <property type="match status" value="2"/>
</dbReference>
<dbReference type="Gene3D" id="3.40.50.300">
    <property type="entry name" value="P-loop containing nucleotide triphosphate hydrolases"/>
    <property type="match status" value="1"/>
</dbReference>
<dbReference type="GO" id="GO:0016787">
    <property type="term" value="F:hydrolase activity"/>
    <property type="evidence" value="ECO:0007669"/>
    <property type="project" value="UniProtKB-KW"/>
</dbReference>
<dbReference type="PANTHER" id="PTHR45766:SF3">
    <property type="entry name" value="DNA ANNEALING HELICASE AND ENDONUCLEASE ZRANB3"/>
    <property type="match status" value="1"/>
</dbReference>
<organism evidence="8 9">
    <name type="scientific">Theileria orientalis</name>
    <dbReference type="NCBI Taxonomy" id="68886"/>
    <lineage>
        <taxon>Eukaryota</taxon>
        <taxon>Sar</taxon>
        <taxon>Alveolata</taxon>
        <taxon>Apicomplexa</taxon>
        <taxon>Aconoidasida</taxon>
        <taxon>Piroplasmida</taxon>
        <taxon>Theileriidae</taxon>
        <taxon>Theileria</taxon>
    </lineage>
</organism>
<feature type="domain" description="Helicase ATP-binding" evidence="6">
    <location>
        <begin position="322"/>
        <end position="521"/>
    </location>
</feature>
<dbReference type="Pfam" id="PF00271">
    <property type="entry name" value="Helicase_C"/>
    <property type="match status" value="2"/>
</dbReference>
<dbReference type="Pfam" id="PF00176">
    <property type="entry name" value="SNF2-rel_dom"/>
    <property type="match status" value="1"/>
</dbReference>
<evidence type="ECO:0000313" key="8">
    <source>
        <dbReference type="EMBL" id="UKJ90023.1"/>
    </source>
</evidence>
<evidence type="ECO:0000256" key="4">
    <source>
        <dbReference type="ARBA" id="ARBA00022840"/>
    </source>
</evidence>
<name>A0A976M7M1_THEOR</name>
<dbReference type="GO" id="GO:0004386">
    <property type="term" value="F:helicase activity"/>
    <property type="evidence" value="ECO:0007669"/>
    <property type="project" value="UniProtKB-KW"/>
</dbReference>
<accession>A0A976M7M1</accession>
<reference evidence="8" key="1">
    <citation type="submission" date="2022-07" db="EMBL/GenBank/DDBJ databases">
        <title>Evaluation of T. orientalis genome assembly methods using nanopore sequencing and analysis of variation between genomes.</title>
        <authorList>
            <person name="Yam J."/>
            <person name="Micallef M.L."/>
            <person name="Liu M."/>
            <person name="Djordjevic S.P."/>
            <person name="Bogema D.R."/>
            <person name="Jenkins C."/>
        </authorList>
    </citation>
    <scope>NUCLEOTIDE SEQUENCE</scope>
    <source>
        <strain evidence="8">Fish Creek</strain>
    </source>
</reference>
<dbReference type="Pfam" id="PF20600">
    <property type="entry name" value="ExoX-like_C"/>
    <property type="match status" value="1"/>
</dbReference>
<dbReference type="OrthoDB" id="2801544at2759"/>
<keyword evidence="4" id="KW-0067">ATP-binding</keyword>
<dbReference type="InterPro" id="IPR001650">
    <property type="entry name" value="Helicase_C-like"/>
</dbReference>
<gene>
    <name evidence="8" type="ORF">MACJ_003281</name>
</gene>
<dbReference type="GO" id="GO:0004520">
    <property type="term" value="F:DNA endonuclease activity"/>
    <property type="evidence" value="ECO:0007669"/>
    <property type="project" value="TreeGrafter"/>
</dbReference>
<feature type="region of interest" description="Disordered" evidence="5">
    <location>
        <begin position="757"/>
        <end position="803"/>
    </location>
</feature>
<dbReference type="SMART" id="SM00487">
    <property type="entry name" value="DEXDc"/>
    <property type="match status" value="1"/>
</dbReference>
<dbReference type="GO" id="GO:0043596">
    <property type="term" value="C:nuclear replication fork"/>
    <property type="evidence" value="ECO:0007669"/>
    <property type="project" value="TreeGrafter"/>
</dbReference>
<feature type="domain" description="Helicase C-terminal" evidence="7">
    <location>
        <begin position="698"/>
        <end position="901"/>
    </location>
</feature>
<dbReference type="EMBL" id="CP056067">
    <property type="protein sequence ID" value="UKJ90023.1"/>
    <property type="molecule type" value="Genomic_DNA"/>
</dbReference>
<keyword evidence="3" id="KW-0347">Helicase</keyword>
<evidence type="ECO:0000256" key="5">
    <source>
        <dbReference type="SAM" id="MobiDB-lite"/>
    </source>
</evidence>
<feature type="compositionally biased region" description="Polar residues" evidence="5">
    <location>
        <begin position="774"/>
        <end position="793"/>
    </location>
</feature>
<dbReference type="GO" id="GO:0005524">
    <property type="term" value="F:ATP binding"/>
    <property type="evidence" value="ECO:0007669"/>
    <property type="project" value="UniProtKB-KW"/>
</dbReference>
<dbReference type="PROSITE" id="PS51194">
    <property type="entry name" value="HELICASE_CTER"/>
    <property type="match status" value="1"/>
</dbReference>
<protein>
    <submittedName>
        <fullName evidence="8">Uncharacterized protein</fullName>
    </submittedName>
</protein>
<dbReference type="PROSITE" id="PS51192">
    <property type="entry name" value="HELICASE_ATP_BIND_1"/>
    <property type="match status" value="1"/>
</dbReference>
<dbReference type="PANTHER" id="PTHR45766">
    <property type="entry name" value="DNA ANNEALING HELICASE AND ENDONUCLEASE ZRANB3 FAMILY MEMBER"/>
    <property type="match status" value="1"/>
</dbReference>
<evidence type="ECO:0000259" key="6">
    <source>
        <dbReference type="PROSITE" id="PS51192"/>
    </source>
</evidence>
<evidence type="ECO:0000256" key="2">
    <source>
        <dbReference type="ARBA" id="ARBA00022801"/>
    </source>
</evidence>
<proteinExistence type="predicted"/>